<comment type="subcellular location">
    <subcellularLocation>
        <location evidence="1">Membrane</location>
        <topology evidence="1">Multi-pass membrane protein</topology>
    </subcellularLocation>
</comment>
<dbReference type="InterPro" id="IPR007267">
    <property type="entry name" value="GtrA_DPMS_TM"/>
</dbReference>
<protein>
    <submittedName>
        <fullName evidence="8">GtrA family protein</fullName>
    </submittedName>
</protein>
<keyword evidence="3 6" id="KW-0812">Transmembrane</keyword>
<gene>
    <name evidence="8" type="ORF">PH603_04560</name>
</gene>
<dbReference type="PANTHER" id="PTHR38459">
    <property type="entry name" value="PROPHAGE BACTOPRENOL-LINKED GLUCOSE TRANSLOCASE HOMOLOG"/>
    <property type="match status" value="1"/>
</dbReference>
<dbReference type="PANTHER" id="PTHR38459:SF1">
    <property type="entry name" value="PROPHAGE BACTOPRENOL-LINKED GLUCOSE TRANSLOCASE HOMOLOG"/>
    <property type="match status" value="1"/>
</dbReference>
<dbReference type="RefSeq" id="WP_289504782.1">
    <property type="nucleotide sequence ID" value="NZ_CP116805.1"/>
</dbReference>
<feature type="transmembrane region" description="Helical" evidence="6">
    <location>
        <begin position="40"/>
        <end position="57"/>
    </location>
</feature>
<proteinExistence type="inferred from homology"/>
<reference evidence="8" key="1">
    <citation type="submission" date="2023-01" db="EMBL/GenBank/DDBJ databases">
        <title>The genome sequence of Kordiimonadaceae bacterium 6D33.</title>
        <authorList>
            <person name="Liu Y."/>
        </authorList>
    </citation>
    <scope>NUCLEOTIDE SEQUENCE</scope>
    <source>
        <strain evidence="8">6D33</strain>
    </source>
</reference>
<accession>A0AAE9XTP3</accession>
<feature type="transmembrane region" description="Helical" evidence="6">
    <location>
        <begin position="102"/>
        <end position="123"/>
    </location>
</feature>
<keyword evidence="9" id="KW-1185">Reference proteome</keyword>
<evidence type="ECO:0000259" key="7">
    <source>
        <dbReference type="Pfam" id="PF04138"/>
    </source>
</evidence>
<evidence type="ECO:0000256" key="5">
    <source>
        <dbReference type="ARBA" id="ARBA00023136"/>
    </source>
</evidence>
<dbReference type="Proteomes" id="UP001217500">
    <property type="component" value="Chromosome"/>
</dbReference>
<feature type="transmembrane region" description="Helical" evidence="6">
    <location>
        <begin position="78"/>
        <end position="96"/>
    </location>
</feature>
<dbReference type="Pfam" id="PF04138">
    <property type="entry name" value="GtrA_DPMS_TM"/>
    <property type="match status" value="1"/>
</dbReference>
<evidence type="ECO:0000256" key="4">
    <source>
        <dbReference type="ARBA" id="ARBA00022989"/>
    </source>
</evidence>
<name>A0AAE9XTP3_9PROT</name>
<dbReference type="EMBL" id="CP116805">
    <property type="protein sequence ID" value="WCL55030.1"/>
    <property type="molecule type" value="Genomic_DNA"/>
</dbReference>
<keyword evidence="4 6" id="KW-1133">Transmembrane helix</keyword>
<evidence type="ECO:0000256" key="2">
    <source>
        <dbReference type="ARBA" id="ARBA00009399"/>
    </source>
</evidence>
<sequence>MTTDERAVLGELFRFSIVGGIGFVVDAGMLYALLPFCGFYLARVGSILAAASVTWWLNRRFTFEARREMAAHHQWGRFLVVTGIGGLINFSVYSLLVASLPVVAALPIIGVVAGTLTALGWNFTMSRRHVF</sequence>
<evidence type="ECO:0000313" key="8">
    <source>
        <dbReference type="EMBL" id="WCL55030.1"/>
    </source>
</evidence>
<evidence type="ECO:0000256" key="3">
    <source>
        <dbReference type="ARBA" id="ARBA00022692"/>
    </source>
</evidence>
<dbReference type="GO" id="GO:0005886">
    <property type="term" value="C:plasma membrane"/>
    <property type="evidence" value="ECO:0007669"/>
    <property type="project" value="TreeGrafter"/>
</dbReference>
<feature type="transmembrane region" description="Helical" evidence="6">
    <location>
        <begin position="12"/>
        <end position="34"/>
    </location>
</feature>
<dbReference type="GO" id="GO:0000271">
    <property type="term" value="P:polysaccharide biosynthetic process"/>
    <property type="evidence" value="ECO:0007669"/>
    <property type="project" value="InterPro"/>
</dbReference>
<evidence type="ECO:0000256" key="1">
    <source>
        <dbReference type="ARBA" id="ARBA00004141"/>
    </source>
</evidence>
<organism evidence="8 9">
    <name type="scientific">Gimibacter soli</name>
    <dbReference type="NCBI Taxonomy" id="3024400"/>
    <lineage>
        <taxon>Bacteria</taxon>
        <taxon>Pseudomonadati</taxon>
        <taxon>Pseudomonadota</taxon>
        <taxon>Alphaproteobacteria</taxon>
        <taxon>Kordiimonadales</taxon>
        <taxon>Temperatibacteraceae</taxon>
        <taxon>Gimibacter</taxon>
    </lineage>
</organism>
<keyword evidence="5 6" id="KW-0472">Membrane</keyword>
<comment type="similarity">
    <text evidence="2">Belongs to the GtrA family.</text>
</comment>
<feature type="domain" description="GtrA/DPMS transmembrane" evidence="7">
    <location>
        <begin position="14"/>
        <end position="131"/>
    </location>
</feature>
<evidence type="ECO:0000313" key="9">
    <source>
        <dbReference type="Proteomes" id="UP001217500"/>
    </source>
</evidence>
<dbReference type="AlphaFoldDB" id="A0AAE9XTP3"/>
<dbReference type="KEGG" id="gso:PH603_04560"/>
<dbReference type="InterPro" id="IPR051401">
    <property type="entry name" value="GtrA_CellWall_Glycosyl"/>
</dbReference>
<evidence type="ECO:0000256" key="6">
    <source>
        <dbReference type="SAM" id="Phobius"/>
    </source>
</evidence>